<dbReference type="InterPro" id="IPR006136">
    <property type="entry name" value="FlhB"/>
</dbReference>
<keyword evidence="15" id="KW-0966">Cell projection</keyword>
<evidence type="ECO:0000256" key="13">
    <source>
        <dbReference type="RuleBase" id="RU364091"/>
    </source>
</evidence>
<keyword evidence="11 13" id="KW-1006">Bacterial flagellum protein export</keyword>
<dbReference type="Gene3D" id="3.40.1690.10">
    <property type="entry name" value="secretion proteins EscU"/>
    <property type="match status" value="1"/>
</dbReference>
<protein>
    <recommendedName>
        <fullName evidence="3 13">Flagellar biosynthetic protein FlhB</fullName>
    </recommendedName>
</protein>
<dbReference type="PANTHER" id="PTHR30531">
    <property type="entry name" value="FLAGELLAR BIOSYNTHETIC PROTEIN FLHB"/>
    <property type="match status" value="1"/>
</dbReference>
<feature type="compositionally biased region" description="Basic and acidic residues" evidence="14">
    <location>
        <begin position="7"/>
        <end position="29"/>
    </location>
</feature>
<evidence type="ECO:0000256" key="5">
    <source>
        <dbReference type="ARBA" id="ARBA00022475"/>
    </source>
</evidence>
<dbReference type="InterPro" id="IPR006135">
    <property type="entry name" value="T3SS_substrate_exporter"/>
</dbReference>
<keyword evidence="6 13" id="KW-0812">Transmembrane</keyword>
<gene>
    <name evidence="13" type="primary">flhB</name>
    <name evidence="15" type="ORF">SAMN05660831_00767</name>
</gene>
<evidence type="ECO:0000256" key="8">
    <source>
        <dbReference type="ARBA" id="ARBA00022927"/>
    </source>
</evidence>
<reference evidence="15 16" key="1">
    <citation type="submission" date="2016-10" db="EMBL/GenBank/DDBJ databases">
        <authorList>
            <person name="de Groot N.N."/>
        </authorList>
    </citation>
    <scope>NUCLEOTIDE SEQUENCE [LARGE SCALE GENOMIC DNA]</scope>
    <source>
        <strain evidence="15 16">HL3</strain>
    </source>
</reference>
<keyword evidence="10 13" id="KW-0472">Membrane</keyword>
<dbReference type="SUPFAM" id="SSF160544">
    <property type="entry name" value="EscU C-terminal domain-like"/>
    <property type="match status" value="1"/>
</dbReference>
<feature type="transmembrane region" description="Helical" evidence="13">
    <location>
        <begin position="34"/>
        <end position="55"/>
    </location>
</feature>
<evidence type="ECO:0000256" key="9">
    <source>
        <dbReference type="ARBA" id="ARBA00022989"/>
    </source>
</evidence>
<dbReference type="PANTHER" id="PTHR30531:SF12">
    <property type="entry name" value="FLAGELLAR BIOSYNTHETIC PROTEIN FLHB"/>
    <property type="match status" value="1"/>
</dbReference>
<keyword evidence="9 13" id="KW-1133">Transmembrane helix</keyword>
<evidence type="ECO:0000313" key="16">
    <source>
        <dbReference type="Proteomes" id="UP000198611"/>
    </source>
</evidence>
<keyword evidence="5 13" id="KW-1003">Cell membrane</keyword>
<keyword evidence="15" id="KW-0969">Cilium</keyword>
<keyword evidence="15" id="KW-0282">Flagellum</keyword>
<name>A0A1I1PNR6_9GAMM</name>
<organism evidence="15 16">
    <name type="scientific">Thiohalospira halophila DSM 15071</name>
    <dbReference type="NCBI Taxonomy" id="1123397"/>
    <lineage>
        <taxon>Bacteria</taxon>
        <taxon>Pseudomonadati</taxon>
        <taxon>Pseudomonadota</taxon>
        <taxon>Gammaproteobacteria</taxon>
        <taxon>Thiohalospirales</taxon>
        <taxon>Thiohalospiraceae</taxon>
        <taxon>Thiohalospira</taxon>
    </lineage>
</organism>
<evidence type="ECO:0000256" key="2">
    <source>
        <dbReference type="ARBA" id="ARBA00010690"/>
    </source>
</evidence>
<dbReference type="NCBIfam" id="TIGR00328">
    <property type="entry name" value="flhB"/>
    <property type="match status" value="1"/>
</dbReference>
<accession>A0A1I1PNR6</accession>
<dbReference type="PRINTS" id="PR00950">
    <property type="entry name" value="TYPE3IMSPROT"/>
</dbReference>
<dbReference type="STRING" id="1123397.SAMN05660831_00767"/>
<keyword evidence="16" id="KW-1185">Reference proteome</keyword>
<evidence type="ECO:0000256" key="12">
    <source>
        <dbReference type="ARBA" id="ARBA00025078"/>
    </source>
</evidence>
<dbReference type="Proteomes" id="UP000198611">
    <property type="component" value="Unassembled WGS sequence"/>
</dbReference>
<dbReference type="GO" id="GO:0005886">
    <property type="term" value="C:plasma membrane"/>
    <property type="evidence" value="ECO:0007669"/>
    <property type="project" value="UniProtKB-SubCell"/>
</dbReference>
<evidence type="ECO:0000313" key="15">
    <source>
        <dbReference type="EMBL" id="SFD08623.1"/>
    </source>
</evidence>
<keyword evidence="7 13" id="KW-1005">Bacterial flagellum biogenesis</keyword>
<evidence type="ECO:0000256" key="4">
    <source>
        <dbReference type="ARBA" id="ARBA00022448"/>
    </source>
</evidence>
<dbReference type="AlphaFoldDB" id="A0A1I1PNR6"/>
<dbReference type="FunFam" id="3.40.1690.10:FF:000001">
    <property type="entry name" value="Flagellar biosynthetic protein FlhB"/>
    <property type="match status" value="1"/>
</dbReference>
<keyword evidence="4 13" id="KW-0813">Transport</keyword>
<dbReference type="RefSeq" id="WP_093427391.1">
    <property type="nucleotide sequence ID" value="NZ_FOMJ01000001.1"/>
</dbReference>
<comment type="similarity">
    <text evidence="2 13">Belongs to the type III secretion exporter family.</text>
</comment>
<dbReference type="GO" id="GO:0044780">
    <property type="term" value="P:bacterial-type flagellum assembly"/>
    <property type="evidence" value="ECO:0007669"/>
    <property type="project" value="InterPro"/>
</dbReference>
<dbReference type="OrthoDB" id="9807950at2"/>
<dbReference type="InterPro" id="IPR029025">
    <property type="entry name" value="T3SS_substrate_exporter_C"/>
</dbReference>
<comment type="function">
    <text evidence="12 13">Required for formation of the rod structure in the basal body of the flagellar apparatus. Together with FliI and FliH, may constitute the export apparatus of flagellin.</text>
</comment>
<sequence>MAENEEGQEKTEEPTPKRMQDARDKGQVPRSRELTTMAMVMAAAGGFYFFGPMMIDGLLNILEANFAQEREAVFDEGILIERLFASALQGLWVITPFLIVMVIIAIVSSIALSGWVISLEAMAFKWSKLDPVKGLGRVFGPRGGLEFLKAFFKFSLVGALAILFLWMEGRDFLALGTASLEVAMAQMGELLLYAFFFMSLSLILLAVVDIPFQLWDNQRQLKMTRKEVQDENKQTEGDPQVKQRIRSLQQEMAQKRMMEEVPSADVVVTNPTHFAVALRYDQESMAAPVVVAKGVDLMANQIRSVASDNEVPILEAPPLARALYAHAELDQAIPAGLFQAVAQILAYLYFLREEGQSGPERFDDLPIPEELADAP</sequence>
<evidence type="ECO:0000256" key="6">
    <source>
        <dbReference type="ARBA" id="ARBA00022692"/>
    </source>
</evidence>
<dbReference type="GO" id="GO:0009306">
    <property type="term" value="P:protein secretion"/>
    <property type="evidence" value="ECO:0007669"/>
    <property type="project" value="InterPro"/>
</dbReference>
<dbReference type="EMBL" id="FOMJ01000001">
    <property type="protein sequence ID" value="SFD08623.1"/>
    <property type="molecule type" value="Genomic_DNA"/>
</dbReference>
<evidence type="ECO:0000256" key="7">
    <source>
        <dbReference type="ARBA" id="ARBA00022795"/>
    </source>
</evidence>
<feature type="transmembrane region" description="Helical" evidence="13">
    <location>
        <begin position="91"/>
        <end position="117"/>
    </location>
</feature>
<evidence type="ECO:0000256" key="1">
    <source>
        <dbReference type="ARBA" id="ARBA00004651"/>
    </source>
</evidence>
<evidence type="ECO:0000256" key="14">
    <source>
        <dbReference type="SAM" id="MobiDB-lite"/>
    </source>
</evidence>
<dbReference type="Pfam" id="PF01312">
    <property type="entry name" value="Bac_export_2"/>
    <property type="match status" value="1"/>
</dbReference>
<feature type="transmembrane region" description="Helical" evidence="13">
    <location>
        <begin position="147"/>
        <end position="167"/>
    </location>
</feature>
<evidence type="ECO:0000256" key="3">
    <source>
        <dbReference type="ARBA" id="ARBA00021622"/>
    </source>
</evidence>
<evidence type="ECO:0000256" key="11">
    <source>
        <dbReference type="ARBA" id="ARBA00023225"/>
    </source>
</evidence>
<comment type="subcellular location">
    <subcellularLocation>
        <location evidence="1">Cell membrane</location>
        <topology evidence="1">Multi-pass membrane protein</topology>
    </subcellularLocation>
</comment>
<evidence type="ECO:0000256" key="10">
    <source>
        <dbReference type="ARBA" id="ARBA00023136"/>
    </source>
</evidence>
<feature type="region of interest" description="Disordered" evidence="14">
    <location>
        <begin position="1"/>
        <end position="29"/>
    </location>
</feature>
<keyword evidence="8 13" id="KW-0653">Protein transport</keyword>
<proteinExistence type="inferred from homology"/>
<feature type="transmembrane region" description="Helical" evidence="13">
    <location>
        <begin position="190"/>
        <end position="215"/>
    </location>
</feature>